<name>A0A2S0L5E9_9FIRM</name>
<dbReference type="EMBL" id="CP027228">
    <property type="protein sequence ID" value="AVM48538.1"/>
    <property type="molecule type" value="Genomic_DNA"/>
</dbReference>
<dbReference type="AlphaFoldDB" id="A0A2S0L5E9"/>
<dbReference type="OrthoDB" id="9795386at2"/>
<evidence type="ECO:0000313" key="2">
    <source>
        <dbReference type="Proteomes" id="UP000237883"/>
    </source>
</evidence>
<gene>
    <name evidence="1" type="ORF">C5Q96_06630</name>
</gene>
<accession>A0A2S0L5E9</accession>
<proteinExistence type="predicted"/>
<organism evidence="1 2">
    <name type="scientific">Mogibacterium diversum</name>
    <dbReference type="NCBI Taxonomy" id="114527"/>
    <lineage>
        <taxon>Bacteria</taxon>
        <taxon>Bacillati</taxon>
        <taxon>Bacillota</taxon>
        <taxon>Clostridia</taxon>
        <taxon>Peptostreptococcales</taxon>
        <taxon>Anaerovoracaceae</taxon>
        <taxon>Mogibacterium</taxon>
    </lineage>
</organism>
<keyword evidence="2" id="KW-1185">Reference proteome</keyword>
<dbReference type="GeneID" id="78391936"/>
<reference evidence="2" key="1">
    <citation type="submission" date="2018-02" db="EMBL/GenBank/DDBJ databases">
        <authorList>
            <person name="Holder M.E."/>
            <person name="Ajami N.J."/>
            <person name="Petrosino J.F."/>
        </authorList>
    </citation>
    <scope>NUCLEOTIDE SEQUENCE [LARGE SCALE GENOMIC DNA]</scope>
    <source>
        <strain evidence="2">CCUG 47132</strain>
    </source>
</reference>
<dbReference type="RefSeq" id="WP_106057593.1">
    <property type="nucleotide sequence ID" value="NZ_CP027228.1"/>
</dbReference>
<protein>
    <submittedName>
        <fullName evidence="1">Uncharacterized protein</fullName>
    </submittedName>
</protein>
<sequence>MISYPFISKTTPSDPYGDRAIDHRMERTFNKMCWSNGVFMTSADGSNLQVVANGGMTVSVMPGGCHIEGTRGYEQNKRIISISAAHTSLKRIDRIVARMDDSDSVRSIEIYKKEGVSSTTPTAPELVRESNYYEIALADIYVMPGATEITNANIVDTRQDRDLCGMVIPAFPTPMNLESITTQYVSLLESAVNNTAAGNLQNKIEKLRVDIVNSNINMKDIYINNPAVESELVAYFGTSIRV</sequence>
<evidence type="ECO:0000313" key="1">
    <source>
        <dbReference type="EMBL" id="AVM48538.1"/>
    </source>
</evidence>
<dbReference type="KEGG" id="mdv:C5Q96_06630"/>
<dbReference type="Proteomes" id="UP000237883">
    <property type="component" value="Chromosome"/>
</dbReference>